<feature type="transmembrane region" description="Helical" evidence="24">
    <location>
        <begin position="625"/>
        <end position="644"/>
    </location>
</feature>
<keyword evidence="12" id="KW-0677">Repeat</keyword>
<keyword evidence="16" id="KW-0560">Oxidoreductase</keyword>
<dbReference type="Pfam" id="PF10337">
    <property type="entry name" value="ArAE_2_N"/>
    <property type="match status" value="1"/>
</dbReference>
<evidence type="ECO:0000256" key="1">
    <source>
        <dbReference type="ARBA" id="ARBA00001962"/>
    </source>
</evidence>
<feature type="region of interest" description="Disordered" evidence="23">
    <location>
        <begin position="936"/>
        <end position="984"/>
    </location>
</feature>
<name>A0A2P6MWR8_9EUKA</name>
<dbReference type="Gene3D" id="3.10.180.10">
    <property type="entry name" value="2,3-Dihydroxybiphenyl 1,2-Dioxygenase, domain 1"/>
    <property type="match status" value="2"/>
</dbReference>
<dbReference type="PROSITE" id="PS51819">
    <property type="entry name" value="VOC"/>
    <property type="match status" value="2"/>
</dbReference>
<evidence type="ECO:0000256" key="22">
    <source>
        <dbReference type="ARBA" id="ARBA00048047"/>
    </source>
</evidence>
<dbReference type="InterPro" id="IPR049453">
    <property type="entry name" value="Memb_transporter_dom"/>
</dbReference>
<evidence type="ECO:0000256" key="23">
    <source>
        <dbReference type="SAM" id="MobiDB-lite"/>
    </source>
</evidence>
<comment type="cofactor">
    <cofactor evidence="1">
        <name>Fe cation</name>
        <dbReference type="ChEBI" id="CHEBI:24875"/>
    </cofactor>
</comment>
<evidence type="ECO:0000256" key="20">
    <source>
        <dbReference type="ARBA" id="ARBA00029786"/>
    </source>
</evidence>
<proteinExistence type="inferred from homology"/>
<evidence type="ECO:0000256" key="9">
    <source>
        <dbReference type="ARBA" id="ARBA00022490"/>
    </source>
</evidence>
<evidence type="ECO:0000256" key="17">
    <source>
        <dbReference type="ARBA" id="ARBA00023004"/>
    </source>
</evidence>
<comment type="similarity">
    <text evidence="6">Belongs to the 4HPPD family.</text>
</comment>
<comment type="subcellular location">
    <subcellularLocation>
        <location evidence="5">Cytoplasm</location>
    </subcellularLocation>
    <subcellularLocation>
        <location evidence="4">Endoplasmic reticulum membrane</location>
        <topology evidence="4">Peripheral membrane protein</topology>
    </subcellularLocation>
    <subcellularLocation>
        <location evidence="3">Golgi apparatus membrane</location>
        <topology evidence="3">Peripheral membrane protein</topology>
    </subcellularLocation>
    <subcellularLocation>
        <location evidence="2">Membrane</location>
        <topology evidence="2">Multi-pass membrane protein</topology>
    </subcellularLocation>
</comment>
<feature type="transmembrane region" description="Helical" evidence="24">
    <location>
        <begin position="742"/>
        <end position="763"/>
    </location>
</feature>
<keyword evidence="11" id="KW-0479">Metal-binding</keyword>
<dbReference type="EMBL" id="MDYQ01000348">
    <property type="protein sequence ID" value="PRP76137.1"/>
    <property type="molecule type" value="Genomic_DNA"/>
</dbReference>
<comment type="subunit">
    <text evidence="7">Homodimer.</text>
</comment>
<dbReference type="InterPro" id="IPR004360">
    <property type="entry name" value="Glyas_Fos-R_dOase_dom"/>
</dbReference>
<feature type="transmembrane region" description="Helical" evidence="24">
    <location>
        <begin position="197"/>
        <end position="217"/>
    </location>
</feature>
<dbReference type="PANTHER" id="PTHR37994">
    <property type="entry name" value="ARAE_2_N DOMAIN-CONTAINING PROTEIN-RELATED"/>
    <property type="match status" value="1"/>
</dbReference>
<evidence type="ECO:0000256" key="5">
    <source>
        <dbReference type="ARBA" id="ARBA00004496"/>
    </source>
</evidence>
<accession>A0A2P6MWR8</accession>
<dbReference type="CDD" id="cd07250">
    <property type="entry name" value="HPPD_C_like"/>
    <property type="match status" value="1"/>
</dbReference>
<dbReference type="InterPro" id="IPR041736">
    <property type="entry name" value="4OHPhenylPyrv_dOase_N"/>
</dbReference>
<dbReference type="InterPro" id="IPR041735">
    <property type="entry name" value="4OHPhenylPyrv_dOase_C"/>
</dbReference>
<evidence type="ECO:0000256" key="2">
    <source>
        <dbReference type="ARBA" id="ARBA00004141"/>
    </source>
</evidence>
<dbReference type="InterPro" id="IPR005956">
    <property type="entry name" value="4OHPhenylPyrv_dOase"/>
</dbReference>
<evidence type="ECO:0000256" key="13">
    <source>
        <dbReference type="ARBA" id="ARBA00022824"/>
    </source>
</evidence>
<dbReference type="GO" id="GO:0046872">
    <property type="term" value="F:metal ion binding"/>
    <property type="evidence" value="ECO:0007669"/>
    <property type="project" value="UniProtKB-KW"/>
</dbReference>
<dbReference type="NCBIfam" id="TIGR01263">
    <property type="entry name" value="4HPPD"/>
    <property type="match status" value="1"/>
</dbReference>
<evidence type="ECO:0000259" key="25">
    <source>
        <dbReference type="PROSITE" id="PS51819"/>
    </source>
</evidence>
<keyword evidence="15 24" id="KW-1133">Transmembrane helix</keyword>
<dbReference type="Pfam" id="PF00903">
    <property type="entry name" value="Glyoxalase"/>
    <property type="match status" value="1"/>
</dbReference>
<keyword evidence="9" id="KW-0963">Cytoplasm</keyword>
<comment type="function">
    <text evidence="21">Catalyzes the conversion of 4-hydroxyphenylpyruvic acid to homogentisic acid, one of the steps in tyrosine catabolism.</text>
</comment>
<comment type="caution">
    <text evidence="26">The sequence shown here is derived from an EMBL/GenBank/DDBJ whole genome shotgun (WGS) entry which is preliminary data.</text>
</comment>
<gene>
    <name evidence="26" type="ORF">PROFUN_15427</name>
</gene>
<keyword evidence="14 26" id="KW-0223">Dioxygenase</keyword>
<keyword evidence="19 24" id="KW-0472">Membrane</keyword>
<keyword evidence="10 24" id="KW-0812">Transmembrane</keyword>
<dbReference type="Pfam" id="PF14696">
    <property type="entry name" value="Glyoxalase_5"/>
    <property type="match status" value="1"/>
</dbReference>
<evidence type="ECO:0000256" key="12">
    <source>
        <dbReference type="ARBA" id="ARBA00022737"/>
    </source>
</evidence>
<evidence type="ECO:0000313" key="26">
    <source>
        <dbReference type="EMBL" id="PRP76137.1"/>
    </source>
</evidence>
<dbReference type="Proteomes" id="UP000241769">
    <property type="component" value="Unassembled WGS sequence"/>
</dbReference>
<evidence type="ECO:0000256" key="24">
    <source>
        <dbReference type="SAM" id="Phobius"/>
    </source>
</evidence>
<dbReference type="GO" id="GO:0003868">
    <property type="term" value="F:4-hydroxyphenylpyruvate dioxygenase activity"/>
    <property type="evidence" value="ECO:0007669"/>
    <property type="project" value="UniProtKB-EC"/>
</dbReference>
<evidence type="ECO:0000256" key="18">
    <source>
        <dbReference type="ARBA" id="ARBA00023034"/>
    </source>
</evidence>
<keyword evidence="27" id="KW-1185">Reference proteome</keyword>
<dbReference type="InterPro" id="IPR018820">
    <property type="entry name" value="BRE4-related_DUF2421"/>
</dbReference>
<evidence type="ECO:0000256" key="6">
    <source>
        <dbReference type="ARBA" id="ARBA00005877"/>
    </source>
</evidence>
<evidence type="ECO:0000256" key="15">
    <source>
        <dbReference type="ARBA" id="ARBA00022989"/>
    </source>
</evidence>
<dbReference type="GO" id="GO:0005789">
    <property type="term" value="C:endoplasmic reticulum membrane"/>
    <property type="evidence" value="ECO:0007669"/>
    <property type="project" value="UniProtKB-SubCell"/>
</dbReference>
<keyword evidence="18" id="KW-0333">Golgi apparatus</keyword>
<feature type="domain" description="VOC" evidence="25">
    <location>
        <begin position="1290"/>
        <end position="1424"/>
    </location>
</feature>
<feature type="transmembrane region" description="Helical" evidence="24">
    <location>
        <begin position="678"/>
        <end position="697"/>
    </location>
</feature>
<feature type="transmembrane region" description="Helical" evidence="24">
    <location>
        <begin position="704"/>
        <end position="722"/>
    </location>
</feature>
<feature type="compositionally biased region" description="Basic residues" evidence="23">
    <location>
        <begin position="345"/>
        <end position="354"/>
    </location>
</feature>
<feature type="transmembrane region" description="Helical" evidence="24">
    <location>
        <begin position="68"/>
        <end position="87"/>
    </location>
</feature>
<evidence type="ECO:0000313" key="27">
    <source>
        <dbReference type="Proteomes" id="UP000241769"/>
    </source>
</evidence>
<evidence type="ECO:0000256" key="19">
    <source>
        <dbReference type="ARBA" id="ARBA00023136"/>
    </source>
</evidence>
<feature type="non-terminal residue" evidence="26">
    <location>
        <position position="1639"/>
    </location>
</feature>
<feature type="transmembrane region" description="Helical" evidence="24">
    <location>
        <begin position="168"/>
        <end position="191"/>
    </location>
</feature>
<organism evidence="26 27">
    <name type="scientific">Planoprotostelium fungivorum</name>
    <dbReference type="NCBI Taxonomy" id="1890364"/>
    <lineage>
        <taxon>Eukaryota</taxon>
        <taxon>Amoebozoa</taxon>
        <taxon>Evosea</taxon>
        <taxon>Variosea</taxon>
        <taxon>Cavosteliida</taxon>
        <taxon>Cavosteliaceae</taxon>
        <taxon>Planoprotostelium</taxon>
    </lineage>
</organism>
<feature type="region of interest" description="Disordered" evidence="23">
    <location>
        <begin position="324"/>
        <end position="361"/>
    </location>
</feature>
<comment type="catalytic activity">
    <reaction evidence="22">
        <text>3-(4-hydroxyphenyl)pyruvate + O2 = homogentisate + CO2</text>
        <dbReference type="Rhea" id="RHEA:16189"/>
        <dbReference type="ChEBI" id="CHEBI:15379"/>
        <dbReference type="ChEBI" id="CHEBI:16169"/>
        <dbReference type="ChEBI" id="CHEBI:16526"/>
        <dbReference type="ChEBI" id="CHEBI:36242"/>
        <dbReference type="EC" id="1.13.11.27"/>
    </reaction>
    <physiologicalReaction direction="left-to-right" evidence="22">
        <dbReference type="Rhea" id="RHEA:16190"/>
    </physiologicalReaction>
</comment>
<evidence type="ECO:0000256" key="7">
    <source>
        <dbReference type="ARBA" id="ARBA00011738"/>
    </source>
</evidence>
<evidence type="ECO:0000256" key="14">
    <source>
        <dbReference type="ARBA" id="ARBA00022964"/>
    </source>
</evidence>
<dbReference type="OrthoDB" id="2274698at2759"/>
<keyword evidence="17" id="KW-0408">Iron</keyword>
<dbReference type="GO" id="GO:0000139">
    <property type="term" value="C:Golgi membrane"/>
    <property type="evidence" value="ECO:0007669"/>
    <property type="project" value="UniProtKB-SubCell"/>
</dbReference>
<dbReference type="InterPro" id="IPR037523">
    <property type="entry name" value="VOC_core"/>
</dbReference>
<evidence type="ECO:0000256" key="8">
    <source>
        <dbReference type="ARBA" id="ARBA00018452"/>
    </source>
</evidence>
<dbReference type="CDD" id="cd08342">
    <property type="entry name" value="HPPD_N_like"/>
    <property type="match status" value="1"/>
</dbReference>
<feature type="transmembrane region" description="Helical" evidence="24">
    <location>
        <begin position="136"/>
        <end position="156"/>
    </location>
</feature>
<protein>
    <recommendedName>
        <fullName evidence="8">4-hydroxyphenylpyruvate dioxygenase</fullName>
    </recommendedName>
    <alternativeName>
        <fullName evidence="20">4-hydroxyphenylpyruvic acid oxidase</fullName>
    </alternativeName>
</protein>
<feature type="transmembrane region" description="Helical" evidence="24">
    <location>
        <begin position="651"/>
        <end position="672"/>
    </location>
</feature>
<dbReference type="InterPro" id="IPR029068">
    <property type="entry name" value="Glyas_Bleomycin-R_OHBP_Dase"/>
</dbReference>
<reference evidence="26 27" key="1">
    <citation type="journal article" date="2018" name="Genome Biol. Evol.">
        <title>Multiple Roots of Fruiting Body Formation in Amoebozoa.</title>
        <authorList>
            <person name="Hillmann F."/>
            <person name="Forbes G."/>
            <person name="Novohradska S."/>
            <person name="Ferling I."/>
            <person name="Riege K."/>
            <person name="Groth M."/>
            <person name="Westermann M."/>
            <person name="Marz M."/>
            <person name="Spaller T."/>
            <person name="Winckler T."/>
            <person name="Schaap P."/>
            <person name="Glockner G."/>
        </authorList>
    </citation>
    <scope>NUCLEOTIDE SEQUENCE [LARGE SCALE GENOMIC DNA]</scope>
    <source>
        <strain evidence="26 27">Jena</strain>
    </source>
</reference>
<evidence type="ECO:0000256" key="11">
    <source>
        <dbReference type="ARBA" id="ARBA00022723"/>
    </source>
</evidence>
<dbReference type="GO" id="GO:0009072">
    <property type="term" value="P:aromatic amino acid metabolic process"/>
    <property type="evidence" value="ECO:0007669"/>
    <property type="project" value="InterPro"/>
</dbReference>
<evidence type="ECO:0000256" key="21">
    <source>
        <dbReference type="ARBA" id="ARBA00033727"/>
    </source>
</evidence>
<dbReference type="GO" id="GO:0042802">
    <property type="term" value="F:identical protein binding"/>
    <property type="evidence" value="ECO:0007669"/>
    <property type="project" value="UniProtKB-ARBA"/>
</dbReference>
<keyword evidence="26" id="KW-0670">Pyruvate</keyword>
<dbReference type="Pfam" id="PF10334">
    <property type="entry name" value="BRE4"/>
    <property type="match status" value="1"/>
</dbReference>
<dbReference type="SUPFAM" id="SSF54593">
    <property type="entry name" value="Glyoxalase/Bleomycin resistance protein/Dihydroxybiphenyl dioxygenase"/>
    <property type="match status" value="1"/>
</dbReference>
<dbReference type="InterPro" id="IPR018823">
    <property type="entry name" value="ArAE_2_N"/>
</dbReference>
<feature type="domain" description="VOC" evidence="25">
    <location>
        <begin position="1455"/>
        <end position="1613"/>
    </location>
</feature>
<dbReference type="Pfam" id="PF13515">
    <property type="entry name" value="FUSC_2"/>
    <property type="match status" value="1"/>
</dbReference>
<keyword evidence="13" id="KW-0256">Endoplasmic reticulum</keyword>
<feature type="transmembrane region" description="Helical" evidence="24">
    <location>
        <begin position="589"/>
        <end position="613"/>
    </location>
</feature>
<dbReference type="FunFam" id="3.10.180.10:FF:000022">
    <property type="entry name" value="4-hydroxyphenylpyruvate dioxygenase"/>
    <property type="match status" value="1"/>
</dbReference>
<evidence type="ECO:0000256" key="10">
    <source>
        <dbReference type="ARBA" id="ARBA00022692"/>
    </source>
</evidence>
<evidence type="ECO:0000256" key="3">
    <source>
        <dbReference type="ARBA" id="ARBA00004395"/>
    </source>
</evidence>
<evidence type="ECO:0000256" key="4">
    <source>
        <dbReference type="ARBA" id="ARBA00004406"/>
    </source>
</evidence>
<sequence>MGGWKSHLPKWIADSLNLEALKPVIRCALAAWVGSIILLDSNTLATVGAATFFTSIVTFLLPPLDTYIAYIFLSFVGIIGSLLAWAWSCAGMAAAIAARDKSQDTAGLRYAVGLATVNKDTNIEAYVQVAAFEGRFLQAGPAVIFMVFLCTFVYFAQVLKVIRPKFGIGAILGMITADIMCSYGPLFPVAVYTLGEIFFYPLAIGIAIGMACSIFIFPRSQNWKNTSNLIKLMGLMASIDEDVIASFSTPCLSPEYEDLNRVADKKNGMSLIWQQVSDGLNLMHLESSIGRMSAEDISTVTEKMKPTVFREMNILSFHEMKKSLRMKKRRDMGRSKSPEASPIKDRKKKHRSKYHDRDSEKHLSIQEDIYSSRIDKIYELESAPEGVDDLGRQLSQFFEPVMQTKAKTLNCLVGLLHQMNEQRLFHWIRCGAVAPWQEEAEQLRGCLSELKDMIQKMEADREKILEFFPEHFHEDNMYKRELSRSPYMLVAMETHFFISTNCTTLKELTETVLSIVESRRKVRVWMPTGLRYLWRHIARKTTSESIDAVKNEVLLEPIEDEDIPDRSRNPDVIYVRGVIPSLGRAIKAFFRFLVSTPSIVGIRTVIVTILLTLPQLLTRSAYWAYVNRTLWAVIMAQFGVSPYYGDHVFNWFWRTLGTVFGGIGGMVLWYIGNGSGDGNPYTSGLVLAVALVIAFFIRIRGPPQLILFITLFGTTMMLVFGYSWQDTHIPTLGNPGVGWEVWWRRSLLVIVGLSSASVIMLFPKPSSGRELIRRRYSKCLSNLGEIHARIVGFWIDPEAKLPFNSIRLRLINVLSVLGATSVRFGLATFEPPLEGRWPREKYEELQVLLYQATSLLGRIGLALKEIDPQWRKKFFEQVGIRSHMAADITTVWYLLSTALRSGTPLPQLSTGPLSERIVYHRLAEEKLRGVDDVVKRGGGKKREKKEEKRGLLQTEDETDEIEMSRMESSEMGSSASPTTSRTEESMTEYLYMRENMKDKNFFAFCTLAISHLRLMSVMDQMTKEIRGLVGEQYQLTDSSALRVFLESSDANAFVDGRGKLEEITIFAILFHFPAGTMNPGVSFYLPKEYDRLQTLQAQEVSPYENKNNEPSVITASDVNALVGDELSSTNWGKVMKKRLLRFQGIGVECAVTAVARVIGTSSLLGVVEGLIEPRCRLRGNTVSKCSGSCEGEKHQSDGVFRLIVRPISQVLSLPTRGQLFRSRRVTSIPSDQVSSAVKFGGTQDDIGRTASVTELVVESKTQSTVRCELSWTFHSPPISEAGKFSSGYQAFDHVTFYVGNALQAATFYIARFGFSPVAYSGLETNSRDVATHVIRQGTITFAFASALNPEGKMTDEIGKHIWKHGDGAKDIAFKVTDCRGIYAKAMERGATSIREPTELKDEHGTVLIASIHAFGDTTHSFVERVDYKGPFLPGFRAITEEDPLMKLTPAIGLDFIDHIVSNHPDHQMESVVQWYERVLGWHRFWSVDDKQIHTEYSSLRSIVVADDSEKVKCPVNEPAKGKKKSQIQEYVEYYGGSGAQHMALHTSDIIHAVSFLKQRGCKFLTIPSSYYTNLKERLKHSPTVIKEDMDTLQKLNILIDYDDTGYLLQIFTKPSQDRPTLFYEVIQRHGHQGFGAGNF</sequence>
<dbReference type="InParanoid" id="A0A2P6MWR8"/>
<dbReference type="STRING" id="1890364.A0A2P6MWR8"/>
<evidence type="ECO:0000256" key="16">
    <source>
        <dbReference type="ARBA" id="ARBA00023002"/>
    </source>
</evidence>